<feature type="transmembrane region" description="Helical" evidence="2">
    <location>
        <begin position="242"/>
        <end position="263"/>
    </location>
</feature>
<dbReference type="AlphaFoldDB" id="A0A1B9J0S9"/>
<evidence type="ECO:0000313" key="3">
    <source>
        <dbReference type="EMBL" id="OCF61390.1"/>
    </source>
</evidence>
<accession>A0A1B9J0S9</accession>
<reference evidence="3 4" key="1">
    <citation type="submission" date="2013-07" db="EMBL/GenBank/DDBJ databases">
        <title>The Genome Sequence of Kwoniella mangroviensis CBS10435.</title>
        <authorList>
            <consortium name="The Broad Institute Genome Sequencing Platform"/>
            <person name="Cuomo C."/>
            <person name="Litvintseva A."/>
            <person name="Chen Y."/>
            <person name="Heitman J."/>
            <person name="Sun S."/>
            <person name="Springer D."/>
            <person name="Dromer F."/>
            <person name="Young S.K."/>
            <person name="Zeng Q."/>
            <person name="Gargeya S."/>
            <person name="Fitzgerald M."/>
            <person name="Abouelleil A."/>
            <person name="Alvarado L."/>
            <person name="Berlin A.M."/>
            <person name="Chapman S.B."/>
            <person name="Dewar J."/>
            <person name="Goldberg J."/>
            <person name="Griggs A."/>
            <person name="Gujja S."/>
            <person name="Hansen M."/>
            <person name="Howarth C."/>
            <person name="Imamovic A."/>
            <person name="Larimer J."/>
            <person name="McCowan C."/>
            <person name="Murphy C."/>
            <person name="Pearson M."/>
            <person name="Priest M."/>
            <person name="Roberts A."/>
            <person name="Saif S."/>
            <person name="Shea T."/>
            <person name="Sykes S."/>
            <person name="Wortman J."/>
            <person name="Nusbaum C."/>
            <person name="Birren B."/>
        </authorList>
    </citation>
    <scope>NUCLEOTIDE SEQUENCE [LARGE SCALE GENOMIC DNA]</scope>
    <source>
        <strain evidence="3 4">CBS 10435</strain>
    </source>
</reference>
<reference evidence="4" key="2">
    <citation type="submission" date="2013-12" db="EMBL/GenBank/DDBJ databases">
        <title>Evolution of pathogenesis and genome organization in the Tremellales.</title>
        <authorList>
            <person name="Cuomo C."/>
            <person name="Litvintseva A."/>
            <person name="Heitman J."/>
            <person name="Chen Y."/>
            <person name="Sun S."/>
            <person name="Springer D."/>
            <person name="Dromer F."/>
            <person name="Young S."/>
            <person name="Zeng Q."/>
            <person name="Chapman S."/>
            <person name="Gujja S."/>
            <person name="Saif S."/>
            <person name="Birren B."/>
        </authorList>
    </citation>
    <scope>NUCLEOTIDE SEQUENCE [LARGE SCALE GENOMIC DNA]</scope>
    <source>
        <strain evidence="4">CBS 10435</strain>
    </source>
</reference>
<keyword evidence="4" id="KW-1185">Reference proteome</keyword>
<name>A0A1B9J0S9_9TREE</name>
<evidence type="ECO:0000256" key="2">
    <source>
        <dbReference type="SAM" id="Phobius"/>
    </source>
</evidence>
<protein>
    <submittedName>
        <fullName evidence="3">Uncharacterized protein</fullName>
    </submittedName>
</protein>
<keyword evidence="2" id="KW-1133">Transmembrane helix</keyword>
<feature type="region of interest" description="Disordered" evidence="1">
    <location>
        <begin position="611"/>
        <end position="638"/>
    </location>
</feature>
<proteinExistence type="predicted"/>
<organism evidence="3 4">
    <name type="scientific">Kwoniella mangroviensis CBS 10435</name>
    <dbReference type="NCBI Taxonomy" id="1331196"/>
    <lineage>
        <taxon>Eukaryota</taxon>
        <taxon>Fungi</taxon>
        <taxon>Dikarya</taxon>
        <taxon>Basidiomycota</taxon>
        <taxon>Agaricomycotina</taxon>
        <taxon>Tremellomycetes</taxon>
        <taxon>Tremellales</taxon>
        <taxon>Cryptococcaceae</taxon>
        <taxon>Kwoniella</taxon>
    </lineage>
</organism>
<gene>
    <name evidence="3" type="ORF">L486_01038</name>
</gene>
<keyword evidence="2" id="KW-0472">Membrane</keyword>
<sequence length="779" mass="88609">MSDRGTTFHSSSYDLSEIPAIFLPDEIDLSETTLSNHRDLSSSSSTRSKRPSILPKRDSLPPPPRPKSTSSSRRTSAQSSPVTYSRTDEAGCIDFTKDPFESAFQKAKTQRELDRKDEMRLTHDQQGAFEILQKEELHRTKTVSILEGRFKPSDRNISSNSNGLKLEFMDKDDHKSFHNMEVDEGNEKDQKRMKTPKTPKKFIQDHFTLKTPRMPVPFTAKSLPIPVPIPTHINLPTPIMPIIHLLLVISHLVLSALLPHLLFKNFIQPLVFISLVVYGFGFSRSVPVYARGRDSAWLQSGLHLVMMILSLAPHAASVFLMSKIIRPQCQHEATLKYVLKHHADLAVTSYLAKYYDLEPFVTHGRMPGKDQQLDYSKILFGLIGQLGQNVEDPDSQKWLSALTSPKAWHHIKKLAAAFEQSEIGQPAAFTSADTLDRRWVTAGIQFDPDKLPTLYRNEHVTIDIDFFAQADEQTDTVCRVWHNTVFGIIKDSLKKYTESDPAIMIATRRLLSNKTLSYLALHYGLFDPSKSLPSQRVMGQRMRKYVALLVEQNAEHGSRQDLMSWVHRLWTSEAWPTLQDVILEAQNRQSFNFDVKTSEMSALATVNNENGSYISSPSKPKQDDDVNSSASSGGLRKSELLMAEGETANPEVYEILKPDSKELVSSDYRTNMDFLTQSLRGRWDEEDAILLASKILLETSSLIPLPPFYGLDRDQRNQLLAPEVSVQLFRRYTALLLKRAAKESRMIKLNIEDWLRQVYSPDSRPGLRLHVRAKLREQR</sequence>
<feature type="transmembrane region" description="Helical" evidence="2">
    <location>
        <begin position="302"/>
        <end position="321"/>
    </location>
</feature>
<dbReference type="EMBL" id="KI669459">
    <property type="protein sequence ID" value="OCF61390.1"/>
    <property type="molecule type" value="Genomic_DNA"/>
</dbReference>
<keyword evidence="2" id="KW-0812">Transmembrane</keyword>
<evidence type="ECO:0000256" key="1">
    <source>
        <dbReference type="SAM" id="MobiDB-lite"/>
    </source>
</evidence>
<evidence type="ECO:0000313" key="4">
    <source>
        <dbReference type="Proteomes" id="UP000092583"/>
    </source>
</evidence>
<dbReference type="OrthoDB" id="2565110at2759"/>
<dbReference type="Proteomes" id="UP000092583">
    <property type="component" value="Unassembled WGS sequence"/>
</dbReference>
<feature type="region of interest" description="Disordered" evidence="1">
    <location>
        <begin position="34"/>
        <end position="90"/>
    </location>
</feature>
<feature type="transmembrane region" description="Helical" evidence="2">
    <location>
        <begin position="270"/>
        <end position="290"/>
    </location>
</feature>
<feature type="compositionally biased region" description="Low complexity" evidence="1">
    <location>
        <begin position="41"/>
        <end position="54"/>
    </location>
</feature>
<feature type="compositionally biased region" description="Low complexity" evidence="1">
    <location>
        <begin position="67"/>
        <end position="81"/>
    </location>
</feature>